<name>A0A2S2QC83_9HEMI</name>
<evidence type="ECO:0000259" key="2">
    <source>
        <dbReference type="PROSITE" id="PS50041"/>
    </source>
</evidence>
<evidence type="ECO:0000313" key="4">
    <source>
        <dbReference type="Proteomes" id="UP000694846"/>
    </source>
</evidence>
<dbReference type="SUPFAM" id="SSF56436">
    <property type="entry name" value="C-type lectin-like"/>
    <property type="match status" value="1"/>
</dbReference>
<dbReference type="InterPro" id="IPR050828">
    <property type="entry name" value="C-type_lectin/matrix_domain"/>
</dbReference>
<keyword evidence="1" id="KW-0732">Signal</keyword>
<reference evidence="3" key="1">
    <citation type="submission" date="2018-04" db="EMBL/GenBank/DDBJ databases">
        <title>Transcriptome assembly of Sipha flava.</title>
        <authorList>
            <person name="Scully E.D."/>
            <person name="Geib S.M."/>
            <person name="Palmer N.A."/>
            <person name="Koch K."/>
            <person name="Bradshaw J."/>
            <person name="Heng-Moss T."/>
            <person name="Sarath G."/>
        </authorList>
    </citation>
    <scope>NUCLEOTIDE SEQUENCE</scope>
</reference>
<dbReference type="GO" id="GO:0030246">
    <property type="term" value="F:carbohydrate binding"/>
    <property type="evidence" value="ECO:0007669"/>
    <property type="project" value="UniProtKB-KW"/>
</dbReference>
<dbReference type="EMBL" id="GGMS01006120">
    <property type="protein sequence ID" value="MBY75323.1"/>
    <property type="molecule type" value="Transcribed_RNA"/>
</dbReference>
<keyword evidence="3" id="KW-0430">Lectin</keyword>
<dbReference type="InterPro" id="IPR016186">
    <property type="entry name" value="C-type_lectin-like/link_sf"/>
</dbReference>
<reference evidence="5" key="2">
    <citation type="submission" date="2025-04" db="UniProtKB">
        <authorList>
            <consortium name="RefSeq"/>
        </authorList>
    </citation>
    <scope>IDENTIFICATION</scope>
    <source>
        <tissue evidence="5">Whole body</tissue>
    </source>
</reference>
<gene>
    <name evidence="3" type="primary">LECB9</name>
    <name evidence="5" type="synonym">LOC112689291</name>
    <name evidence="3" type="ORF">g.57591</name>
</gene>
<dbReference type="OrthoDB" id="6133475at2759"/>
<evidence type="ECO:0000313" key="5">
    <source>
        <dbReference type="RefSeq" id="XP_025418714.1"/>
    </source>
</evidence>
<proteinExistence type="predicted"/>
<feature type="signal peptide" evidence="1">
    <location>
        <begin position="1"/>
        <end position="27"/>
    </location>
</feature>
<dbReference type="CDD" id="cd00037">
    <property type="entry name" value="CLECT"/>
    <property type="match status" value="1"/>
</dbReference>
<evidence type="ECO:0000313" key="3">
    <source>
        <dbReference type="EMBL" id="MBY75323.1"/>
    </source>
</evidence>
<accession>A0A2S2QC83</accession>
<dbReference type="PANTHER" id="PTHR45710:SF26">
    <property type="entry name" value="RH26557P"/>
    <property type="match status" value="1"/>
</dbReference>
<organism evidence="3">
    <name type="scientific">Sipha flava</name>
    <name type="common">yellow sugarcane aphid</name>
    <dbReference type="NCBI Taxonomy" id="143950"/>
    <lineage>
        <taxon>Eukaryota</taxon>
        <taxon>Metazoa</taxon>
        <taxon>Ecdysozoa</taxon>
        <taxon>Arthropoda</taxon>
        <taxon>Hexapoda</taxon>
        <taxon>Insecta</taxon>
        <taxon>Pterygota</taxon>
        <taxon>Neoptera</taxon>
        <taxon>Paraneoptera</taxon>
        <taxon>Hemiptera</taxon>
        <taxon>Sternorrhyncha</taxon>
        <taxon>Aphidomorpha</taxon>
        <taxon>Aphidoidea</taxon>
        <taxon>Aphididae</taxon>
        <taxon>Sipha</taxon>
    </lineage>
</organism>
<dbReference type="SMART" id="SM00034">
    <property type="entry name" value="CLECT"/>
    <property type="match status" value="1"/>
</dbReference>
<dbReference type="AlphaFoldDB" id="A0A2S2QC83"/>
<dbReference type="Gene3D" id="3.10.100.10">
    <property type="entry name" value="Mannose-Binding Protein A, subunit A"/>
    <property type="match status" value="1"/>
</dbReference>
<dbReference type="Proteomes" id="UP000694846">
    <property type="component" value="Unplaced"/>
</dbReference>
<dbReference type="InterPro" id="IPR016187">
    <property type="entry name" value="CTDL_fold"/>
</dbReference>
<keyword evidence="4" id="KW-1185">Reference proteome</keyword>
<dbReference type="PROSITE" id="PS50041">
    <property type="entry name" value="C_TYPE_LECTIN_2"/>
    <property type="match status" value="1"/>
</dbReference>
<feature type="chain" id="PRO_5044579108" evidence="1">
    <location>
        <begin position="28"/>
        <end position="171"/>
    </location>
</feature>
<dbReference type="PANTHER" id="PTHR45710">
    <property type="entry name" value="C-TYPE LECTIN DOMAIN-CONTAINING PROTEIN 180"/>
    <property type="match status" value="1"/>
</dbReference>
<sequence length="171" mass="20756">MNFKTLPKIILFYHYLLLNVLFFTSESKLMYNCKNGFSKFGNNCFYLSTKTATWQEAYFECKYLAKGSKLAVLYKEVDDHNIRKFLKYRHTEIKERWIGGLYDWNQDQWKWATSGRKIQYNHFEKIPYFDQNDKFMCMAIDPNINYKWTARNCLEKNYFICETKPQPECIV</sequence>
<protein>
    <submittedName>
        <fullName evidence="3">C-type lectin B9</fullName>
    </submittedName>
    <submittedName>
        <fullName evidence="5">Snaclec coagulation factor IX/factor X-binding protein subunit B-like isoform X1</fullName>
    </submittedName>
</protein>
<dbReference type="Pfam" id="PF00059">
    <property type="entry name" value="Lectin_C"/>
    <property type="match status" value="1"/>
</dbReference>
<feature type="domain" description="C-type lectin" evidence="2">
    <location>
        <begin position="40"/>
        <end position="162"/>
    </location>
</feature>
<dbReference type="RefSeq" id="XP_025418714.1">
    <property type="nucleotide sequence ID" value="XM_025562929.1"/>
</dbReference>
<evidence type="ECO:0000256" key="1">
    <source>
        <dbReference type="SAM" id="SignalP"/>
    </source>
</evidence>
<dbReference type="InterPro" id="IPR001304">
    <property type="entry name" value="C-type_lectin-like"/>
</dbReference>